<evidence type="ECO:0000313" key="2">
    <source>
        <dbReference type="Proteomes" id="UP000033307"/>
    </source>
</evidence>
<dbReference type="OrthoDB" id="25617at10239"/>
<evidence type="ECO:0000313" key="1">
    <source>
        <dbReference type="EMBL" id="AKC04798.1"/>
    </source>
</evidence>
<dbReference type="GeneID" id="26797147"/>
<gene>
    <name evidence="1" type="ORF">YH30_56</name>
</gene>
<organism evidence="1 2">
    <name type="scientific">Pseudomonas phage YH30</name>
    <dbReference type="NCBI Taxonomy" id="1636189"/>
    <lineage>
        <taxon>Viruses</taxon>
        <taxon>Duplodnaviria</taxon>
        <taxon>Heunggongvirae</taxon>
        <taxon>Uroviricota</taxon>
        <taxon>Caudoviricetes</taxon>
        <taxon>Schitoviridae</taxon>
        <taxon>Migulavirinae</taxon>
        <taxon>Litunavirus</taxon>
        <taxon>Litunavirus PA26</taxon>
    </lineage>
</organism>
<dbReference type="KEGG" id="vg:26797147"/>
<proteinExistence type="predicted"/>
<dbReference type="RefSeq" id="YP_009226152.1">
    <property type="nucleotide sequence ID" value="NC_029101.1"/>
</dbReference>
<reference evidence="2" key="1">
    <citation type="submission" date="2015-03" db="EMBL/GenBank/DDBJ databases">
        <authorList>
            <person name="Yang M."/>
            <person name="Han W."/>
            <person name="Gu J."/>
        </authorList>
    </citation>
    <scope>NUCLEOTIDE SEQUENCE [LARGE SCALE GENOMIC DNA]</scope>
</reference>
<name>A0A0E3XDB2_9CAUD</name>
<protein>
    <submittedName>
        <fullName evidence="1">Uncharacterized protein</fullName>
    </submittedName>
</protein>
<dbReference type="Proteomes" id="UP000033307">
    <property type="component" value="Segment"/>
</dbReference>
<dbReference type="EMBL" id="KP994390">
    <property type="protein sequence ID" value="AKC04798.1"/>
    <property type="molecule type" value="Genomic_DNA"/>
</dbReference>
<reference evidence="1 2" key="2">
    <citation type="journal article" date="2016" name="Vet. Microbiol.">
        <title>Therapeutic effect of Pseudomonas aeruginosa phage YH30 on mink hemorrhagic pneumonia.</title>
        <authorList>
            <person name="Gu J."/>
            <person name="Li X."/>
            <person name="Yang M."/>
            <person name="Du C."/>
            <person name="Cui Z."/>
            <person name="Gong P."/>
            <person name="Xia F."/>
            <person name="Song J."/>
            <person name="Zhang L."/>
            <person name="Li J."/>
            <person name="Yu C."/>
            <person name="Sun C."/>
            <person name="Feng X."/>
            <person name="Lei L."/>
            <person name="Han W."/>
        </authorList>
    </citation>
    <scope>NUCLEOTIDE SEQUENCE [LARGE SCALE GENOMIC DNA]</scope>
    <source>
        <strain evidence="1">Sewage</strain>
    </source>
</reference>
<accession>A0A0E3XDB2</accession>
<sequence>MDKGEVADLTAWLEKVKEIQERYPLPEEPK</sequence>